<dbReference type="OrthoDB" id="9814970at2"/>
<dbReference type="RefSeq" id="WP_072933067.1">
    <property type="nucleotide sequence ID" value="NZ_BMFL01000003.1"/>
</dbReference>
<dbReference type="EMBL" id="BMFL01000003">
    <property type="protein sequence ID" value="GGE90963.1"/>
    <property type="molecule type" value="Genomic_DNA"/>
</dbReference>
<reference evidence="1" key="5">
    <citation type="submission" date="2024-05" db="EMBL/GenBank/DDBJ databases">
        <authorList>
            <person name="Sun Q."/>
            <person name="Zhou Y."/>
        </authorList>
    </citation>
    <scope>NUCLEOTIDE SEQUENCE</scope>
    <source>
        <strain evidence="1">CGMCC 1.12707</strain>
    </source>
</reference>
<dbReference type="SFLD" id="SFLDG01144">
    <property type="entry name" value="C2.B.4:_PGP_Like"/>
    <property type="match status" value="1"/>
</dbReference>
<proteinExistence type="predicted"/>
<dbReference type="GO" id="GO:0016791">
    <property type="term" value="F:phosphatase activity"/>
    <property type="evidence" value="ECO:0007669"/>
    <property type="project" value="UniProtKB-ARBA"/>
</dbReference>
<evidence type="ECO:0000313" key="3">
    <source>
        <dbReference type="Proteomes" id="UP000184120"/>
    </source>
</evidence>
<dbReference type="GO" id="GO:0000287">
    <property type="term" value="F:magnesium ion binding"/>
    <property type="evidence" value="ECO:0007669"/>
    <property type="project" value="TreeGrafter"/>
</dbReference>
<evidence type="ECO:0000313" key="4">
    <source>
        <dbReference type="Proteomes" id="UP000650994"/>
    </source>
</evidence>
<dbReference type="NCBIfam" id="TIGR00099">
    <property type="entry name" value="Cof-subfamily"/>
    <property type="match status" value="1"/>
</dbReference>
<evidence type="ECO:0000313" key="1">
    <source>
        <dbReference type="EMBL" id="GGE90963.1"/>
    </source>
</evidence>
<dbReference type="SUPFAM" id="SSF56784">
    <property type="entry name" value="HAD-like"/>
    <property type="match status" value="1"/>
</dbReference>
<dbReference type="SFLD" id="SFLDS00003">
    <property type="entry name" value="Haloacid_Dehalogenase"/>
    <property type="match status" value="1"/>
</dbReference>
<dbReference type="Proteomes" id="UP000184120">
    <property type="component" value="Unassembled WGS sequence"/>
</dbReference>
<dbReference type="PANTHER" id="PTHR10000:SF25">
    <property type="entry name" value="PHOSPHATASE YKRA-RELATED"/>
    <property type="match status" value="1"/>
</dbReference>
<dbReference type="InterPro" id="IPR006379">
    <property type="entry name" value="HAD-SF_hydro_IIB"/>
</dbReference>
<dbReference type="InterPro" id="IPR000150">
    <property type="entry name" value="Cof"/>
</dbReference>
<protein>
    <submittedName>
        <fullName evidence="1">Hydrolase</fullName>
    </submittedName>
</protein>
<evidence type="ECO:0000313" key="2">
    <source>
        <dbReference type="EMBL" id="SHL44806.1"/>
    </source>
</evidence>
<reference evidence="2" key="2">
    <citation type="submission" date="2016-11" db="EMBL/GenBank/DDBJ databases">
        <authorList>
            <person name="Jaros S."/>
            <person name="Januszkiewicz K."/>
            <person name="Wedrychowicz H."/>
        </authorList>
    </citation>
    <scope>NUCLEOTIDE SEQUENCE [LARGE SCALE GENOMIC DNA]</scope>
    <source>
        <strain evidence="2">DSM 27989</strain>
    </source>
</reference>
<accession>A0A1M7AQB9</accession>
<dbReference type="SFLD" id="SFLDG01140">
    <property type="entry name" value="C2.B:_Phosphomannomutase_and_P"/>
    <property type="match status" value="1"/>
</dbReference>
<reference evidence="1" key="1">
    <citation type="journal article" date="2014" name="Int. J. Syst. Evol. Microbiol.">
        <title>Complete genome of a new Firmicutes species belonging to the dominant human colonic microbiota ('Ruminococcus bicirculans') reveals two chromosomes and a selective capacity to utilize plant glucans.</title>
        <authorList>
            <consortium name="NISC Comparative Sequencing Program"/>
            <person name="Wegmann U."/>
            <person name="Louis P."/>
            <person name="Goesmann A."/>
            <person name="Henrissat B."/>
            <person name="Duncan S.H."/>
            <person name="Flint H.J."/>
        </authorList>
    </citation>
    <scope>NUCLEOTIDE SEQUENCE</scope>
    <source>
        <strain evidence="1">CGMCC 1.12707</strain>
    </source>
</reference>
<dbReference type="InterPro" id="IPR023214">
    <property type="entry name" value="HAD_sf"/>
</dbReference>
<dbReference type="EMBL" id="FRBH01000009">
    <property type="protein sequence ID" value="SHL44806.1"/>
    <property type="molecule type" value="Genomic_DNA"/>
</dbReference>
<dbReference type="PANTHER" id="PTHR10000">
    <property type="entry name" value="PHOSPHOSERINE PHOSPHATASE"/>
    <property type="match status" value="1"/>
</dbReference>
<reference evidence="4" key="4">
    <citation type="journal article" date="2019" name="Int. J. Syst. Evol. Microbiol.">
        <title>The Global Catalogue of Microorganisms (GCM) 10K type strain sequencing project: providing services to taxonomists for standard genome sequencing and annotation.</title>
        <authorList>
            <consortium name="The Broad Institute Genomics Platform"/>
            <consortium name="The Broad Institute Genome Sequencing Center for Infectious Disease"/>
            <person name="Wu L."/>
            <person name="Ma J."/>
        </authorList>
    </citation>
    <scope>NUCLEOTIDE SEQUENCE [LARGE SCALE GENOMIC DNA]</scope>
    <source>
        <strain evidence="4">CGMCC 1.12707</strain>
    </source>
</reference>
<dbReference type="Gene3D" id="3.30.1240.10">
    <property type="match status" value="1"/>
</dbReference>
<sequence length="260" mass="29592">MIESFFFDFDGTLQGFENHTISDSTLEALQLLKQKNKNIYIATGRNLVDMPDDVFGYGFNGFINNNGGMCSDENKNTFFVEYLDPNDIEALLEYDEQNPTAFSFMTTDNPFSINRVNDGIIKSFSHFNIKVPDVVNPKDLRRDNIMQMNLFVDEIQEKYLMENVLKNSVATRWIEHFADINPKDVNKMKGIERMANKYNIDLSKTMSFGDGGNDIAMLKGCTIGVAMGNANENVKQIADYVTTSVEEDGIWNALKKYEII</sequence>
<dbReference type="Pfam" id="PF08282">
    <property type="entry name" value="Hydrolase_3"/>
    <property type="match status" value="1"/>
</dbReference>
<dbReference type="GO" id="GO:0005829">
    <property type="term" value="C:cytosol"/>
    <property type="evidence" value="ECO:0007669"/>
    <property type="project" value="TreeGrafter"/>
</dbReference>
<dbReference type="AlphaFoldDB" id="A0A1M7AQB9"/>
<keyword evidence="1" id="KW-0378">Hydrolase</keyword>
<dbReference type="NCBIfam" id="TIGR01484">
    <property type="entry name" value="HAD-SF-IIB"/>
    <property type="match status" value="1"/>
</dbReference>
<dbReference type="Proteomes" id="UP000650994">
    <property type="component" value="Unassembled WGS sequence"/>
</dbReference>
<dbReference type="Gene3D" id="3.40.50.1000">
    <property type="entry name" value="HAD superfamily/HAD-like"/>
    <property type="match status" value="1"/>
</dbReference>
<dbReference type="InterPro" id="IPR036412">
    <property type="entry name" value="HAD-like_sf"/>
</dbReference>
<organism evidence="2 3">
    <name type="scientific">Chishuiella changwenlii</name>
    <dbReference type="NCBI Taxonomy" id="1434701"/>
    <lineage>
        <taxon>Bacteria</taxon>
        <taxon>Pseudomonadati</taxon>
        <taxon>Bacteroidota</taxon>
        <taxon>Flavobacteriia</taxon>
        <taxon>Flavobacteriales</taxon>
        <taxon>Weeksellaceae</taxon>
        <taxon>Chishuiella</taxon>
    </lineage>
</organism>
<name>A0A1M7AQB9_9FLAO</name>
<keyword evidence="4" id="KW-1185">Reference proteome</keyword>
<gene>
    <name evidence="1" type="ORF">GCM10010984_05880</name>
    <name evidence="2" type="ORF">SAMN05443634_109117</name>
</gene>
<reference evidence="3" key="3">
    <citation type="submission" date="2016-11" db="EMBL/GenBank/DDBJ databases">
        <authorList>
            <person name="Varghese N."/>
            <person name="Submissions S."/>
        </authorList>
    </citation>
    <scope>NUCLEOTIDE SEQUENCE [LARGE SCALE GENOMIC DNA]</scope>
    <source>
        <strain evidence="3">DSM 27989</strain>
    </source>
</reference>
<dbReference type="STRING" id="1434701.SAMN05443634_109117"/>